<protein>
    <submittedName>
        <fullName evidence="2">Uncharacterized protein</fullName>
    </submittedName>
</protein>
<accession>A0AAD7MJ58</accession>
<dbReference type="Proteomes" id="UP001215598">
    <property type="component" value="Unassembled WGS sequence"/>
</dbReference>
<reference evidence="2" key="1">
    <citation type="submission" date="2023-03" db="EMBL/GenBank/DDBJ databases">
        <title>Massive genome expansion in bonnet fungi (Mycena s.s.) driven by repeated elements and novel gene families across ecological guilds.</title>
        <authorList>
            <consortium name="Lawrence Berkeley National Laboratory"/>
            <person name="Harder C.B."/>
            <person name="Miyauchi S."/>
            <person name="Viragh M."/>
            <person name="Kuo A."/>
            <person name="Thoen E."/>
            <person name="Andreopoulos B."/>
            <person name="Lu D."/>
            <person name="Skrede I."/>
            <person name="Drula E."/>
            <person name="Henrissat B."/>
            <person name="Morin E."/>
            <person name="Kohler A."/>
            <person name="Barry K."/>
            <person name="LaButti K."/>
            <person name="Morin E."/>
            <person name="Salamov A."/>
            <person name="Lipzen A."/>
            <person name="Mereny Z."/>
            <person name="Hegedus B."/>
            <person name="Baldrian P."/>
            <person name="Stursova M."/>
            <person name="Weitz H."/>
            <person name="Taylor A."/>
            <person name="Grigoriev I.V."/>
            <person name="Nagy L.G."/>
            <person name="Martin F."/>
            <person name="Kauserud H."/>
        </authorList>
    </citation>
    <scope>NUCLEOTIDE SEQUENCE</scope>
    <source>
        <strain evidence="2">CBHHK182m</strain>
    </source>
</reference>
<comment type="caution">
    <text evidence="2">The sequence shown here is derived from an EMBL/GenBank/DDBJ whole genome shotgun (WGS) entry which is preliminary data.</text>
</comment>
<sequence>MKLTATTLLLILNFVVVRGHPAPAADMITRQLGNNAKAAVVATEDVSNALLPGKDMLSSALKGALVSLAAGTGDLVDSTSPGSAPTVDRSGSYEQEASGVAVPLAKEIAPVVPVVGDFLPLVAGIVADVVGSAADAVDPKGAARE</sequence>
<proteinExistence type="predicted"/>
<dbReference type="EMBL" id="JARKIB010000261">
    <property type="protein sequence ID" value="KAJ7718734.1"/>
    <property type="molecule type" value="Genomic_DNA"/>
</dbReference>
<dbReference type="AlphaFoldDB" id="A0AAD7MJ58"/>
<evidence type="ECO:0000313" key="3">
    <source>
        <dbReference type="Proteomes" id="UP001215598"/>
    </source>
</evidence>
<feature type="signal peptide" evidence="1">
    <location>
        <begin position="1"/>
        <end position="19"/>
    </location>
</feature>
<organism evidence="2 3">
    <name type="scientific">Mycena metata</name>
    <dbReference type="NCBI Taxonomy" id="1033252"/>
    <lineage>
        <taxon>Eukaryota</taxon>
        <taxon>Fungi</taxon>
        <taxon>Dikarya</taxon>
        <taxon>Basidiomycota</taxon>
        <taxon>Agaricomycotina</taxon>
        <taxon>Agaricomycetes</taxon>
        <taxon>Agaricomycetidae</taxon>
        <taxon>Agaricales</taxon>
        <taxon>Marasmiineae</taxon>
        <taxon>Mycenaceae</taxon>
        <taxon>Mycena</taxon>
    </lineage>
</organism>
<evidence type="ECO:0000256" key="1">
    <source>
        <dbReference type="SAM" id="SignalP"/>
    </source>
</evidence>
<keyword evidence="3" id="KW-1185">Reference proteome</keyword>
<gene>
    <name evidence="2" type="ORF">B0H16DRAFT_1796981</name>
</gene>
<feature type="chain" id="PRO_5041953962" evidence="1">
    <location>
        <begin position="20"/>
        <end position="145"/>
    </location>
</feature>
<keyword evidence="1" id="KW-0732">Signal</keyword>
<name>A0AAD7MJ58_9AGAR</name>
<evidence type="ECO:0000313" key="2">
    <source>
        <dbReference type="EMBL" id="KAJ7718734.1"/>
    </source>
</evidence>